<reference evidence="2" key="2">
    <citation type="submission" date="2018-06" db="EMBL/GenBank/DDBJ databases">
        <title>Genome sequence of Rhodanobacteraceae bacterium strain Dysh456.</title>
        <authorList>
            <person name="Fukui M."/>
        </authorList>
    </citation>
    <scope>NUCLEOTIDE SEQUENCE [LARGE SCALE GENOMIC DNA]</scope>
    <source>
        <strain evidence="2">Dysh456</strain>
    </source>
</reference>
<sequence length="66" mass="6972">MRKASGKAGPAPAFSDVPVVIDAHRLSRGAAFDAAKAHRPGPWVRRLGCPAPRALNGLARVAHTRH</sequence>
<reference evidence="2" key="1">
    <citation type="submission" date="2018-04" db="EMBL/GenBank/DDBJ databases">
        <authorList>
            <person name="Watanabe M."/>
            <person name="Kojima H."/>
        </authorList>
    </citation>
    <scope>NUCLEOTIDE SEQUENCE [LARGE SCALE GENOMIC DNA]</scope>
    <source>
        <strain evidence="2">Dysh456</strain>
    </source>
</reference>
<name>A0A2Z6E7Y6_9GAMM</name>
<gene>
    <name evidence="1" type="ORF">ALSL_2631</name>
</gene>
<protein>
    <submittedName>
        <fullName evidence="1">Uncharacterized protein</fullName>
    </submittedName>
</protein>
<evidence type="ECO:0000313" key="1">
    <source>
        <dbReference type="EMBL" id="BBD81255.1"/>
    </source>
</evidence>
<dbReference type="AlphaFoldDB" id="A0A2Z6E7Y6"/>
<dbReference type="Proteomes" id="UP000270530">
    <property type="component" value="Chromosome"/>
</dbReference>
<dbReference type="KEGG" id="rbd:ALSL_2631"/>
<accession>A0A2Z6E7Y6</accession>
<keyword evidence="2" id="KW-1185">Reference proteome</keyword>
<proteinExistence type="predicted"/>
<evidence type="ECO:0000313" key="2">
    <source>
        <dbReference type="Proteomes" id="UP000270530"/>
    </source>
</evidence>
<organism evidence="1 2">
    <name type="scientific">Aerosticca soli</name>
    <dbReference type="NCBI Taxonomy" id="2010829"/>
    <lineage>
        <taxon>Bacteria</taxon>
        <taxon>Pseudomonadati</taxon>
        <taxon>Pseudomonadota</taxon>
        <taxon>Gammaproteobacteria</taxon>
        <taxon>Lysobacterales</taxon>
        <taxon>Rhodanobacteraceae</taxon>
        <taxon>Aerosticca</taxon>
    </lineage>
</organism>
<dbReference type="EMBL" id="AP018560">
    <property type="protein sequence ID" value="BBD81255.1"/>
    <property type="molecule type" value="Genomic_DNA"/>
</dbReference>